<comment type="pathway">
    <text evidence="1">Cofactor biosynthesis; FMN biosynthesis; FMN from riboflavin (ATP route): step 1/1.</text>
</comment>
<dbReference type="GO" id="GO:0043136">
    <property type="term" value="F:sn-glycerol 3-phosphatase activity"/>
    <property type="evidence" value="ECO:0007669"/>
    <property type="project" value="TreeGrafter"/>
</dbReference>
<sequence length="544" mass="60886">MQSQKVTVTGSIDQKKILKAVRRTGRRAVLWPYPLNTQVQTQLLYQQNHPALAQTNYMGFNGNPASSYNYYKHGYDDSRIHYGYSHLAGHAAVDGEQTGDVFSDENPNACSRCCAYAATGNSYIKLSTRDNPLAYYYILIPLAIEQILSYLSLPLYFPPQFILLRCNKYLSSSIRSIKMELHRVSAVIFDLDGTLLDTERATRGIMKDFLLRYGKVPDMEKEEKRLGQMHKDSAAAIVRDYELPLTPEEYTEAIMPLYRERWPQAKPVPGVVRLLRHLHKHGVPLGLASNSVRKHIETKISHQQGWKEYFSVVLGVDDVENGKPSPDIFLEAAKRLGVDPTSCLIIEDSPVGVRAAKASGAKVLAVPSLQGQMECYSIADLILHSLLDFQPKLWGLPTFGDWVQNSLPIDPLHVSGLIEDGSSCNALSITTEDCSYDSIADQVSGVFIGWAKLEAHGFSKAVISTGWDLSLHTSKRITEVHLINSNYSVKKEKLQLLLVGYIRMLPDKDNILDALKITEKDQSIARAALDLPIFSQHKNGHLFL</sequence>
<dbReference type="Gene3D" id="1.10.150.240">
    <property type="entry name" value="Putative phosphatase, domain 2"/>
    <property type="match status" value="1"/>
</dbReference>
<dbReference type="InterPro" id="IPR023465">
    <property type="entry name" value="Riboflavin_kinase_dom_sf"/>
</dbReference>
<feature type="transmembrane region" description="Helical" evidence="8">
    <location>
        <begin position="134"/>
        <end position="157"/>
    </location>
</feature>
<comment type="caution">
    <text evidence="10">The sequence shown here is derived from an EMBL/GenBank/DDBJ whole genome shotgun (WGS) entry which is preliminary data.</text>
</comment>
<name>A0AAV8GMQ7_9POAL</name>
<keyword evidence="8" id="KW-1133">Transmembrane helix</keyword>
<dbReference type="PANTHER" id="PTHR18901">
    <property type="entry name" value="2-DEOXYGLUCOSE-6-PHOSPHATE PHOSPHATASE 2"/>
    <property type="match status" value="1"/>
</dbReference>
<dbReference type="NCBIfam" id="TIGR01509">
    <property type="entry name" value="HAD-SF-IA-v3"/>
    <property type="match status" value="1"/>
</dbReference>
<dbReference type="Gene3D" id="3.40.50.1000">
    <property type="entry name" value="HAD superfamily/HAD-like"/>
    <property type="match status" value="1"/>
</dbReference>
<organism evidence="10 11">
    <name type="scientific">Rhynchospora pubera</name>
    <dbReference type="NCBI Taxonomy" id="906938"/>
    <lineage>
        <taxon>Eukaryota</taxon>
        <taxon>Viridiplantae</taxon>
        <taxon>Streptophyta</taxon>
        <taxon>Embryophyta</taxon>
        <taxon>Tracheophyta</taxon>
        <taxon>Spermatophyta</taxon>
        <taxon>Magnoliopsida</taxon>
        <taxon>Liliopsida</taxon>
        <taxon>Poales</taxon>
        <taxon>Cyperaceae</taxon>
        <taxon>Cyperoideae</taxon>
        <taxon>Rhynchosporeae</taxon>
        <taxon>Rhynchospora</taxon>
    </lineage>
</organism>
<evidence type="ECO:0000256" key="4">
    <source>
        <dbReference type="ARBA" id="ARBA00022643"/>
    </source>
</evidence>
<dbReference type="Proteomes" id="UP001140206">
    <property type="component" value="Chromosome 1"/>
</dbReference>
<keyword evidence="11" id="KW-1185">Reference proteome</keyword>
<dbReference type="Pfam" id="PF13419">
    <property type="entry name" value="HAD_2"/>
    <property type="match status" value="1"/>
</dbReference>
<dbReference type="PANTHER" id="PTHR18901:SF44">
    <property type="entry name" value="OS01G0757900 PROTEIN"/>
    <property type="match status" value="1"/>
</dbReference>
<dbReference type="GO" id="GO:0009231">
    <property type="term" value="P:riboflavin biosynthetic process"/>
    <property type="evidence" value="ECO:0007669"/>
    <property type="project" value="InterPro"/>
</dbReference>
<dbReference type="InterPro" id="IPR006439">
    <property type="entry name" value="HAD-SF_hydro_IA"/>
</dbReference>
<evidence type="ECO:0000256" key="8">
    <source>
        <dbReference type="SAM" id="Phobius"/>
    </source>
</evidence>
<dbReference type="Gene3D" id="2.40.30.30">
    <property type="entry name" value="Riboflavin kinase-like"/>
    <property type="match status" value="1"/>
</dbReference>
<keyword evidence="4" id="KW-0288">FMN</keyword>
<dbReference type="EMBL" id="JAMFTS010000001">
    <property type="protein sequence ID" value="KAJ4806587.1"/>
    <property type="molecule type" value="Genomic_DNA"/>
</dbReference>
<dbReference type="PRINTS" id="PR00413">
    <property type="entry name" value="HADHALOGNASE"/>
</dbReference>
<proteinExistence type="predicted"/>
<evidence type="ECO:0000256" key="6">
    <source>
        <dbReference type="ARBA" id="ARBA00022741"/>
    </source>
</evidence>
<dbReference type="Pfam" id="PF01687">
    <property type="entry name" value="Flavokinase"/>
    <property type="match status" value="1"/>
</dbReference>
<evidence type="ECO:0000256" key="5">
    <source>
        <dbReference type="ARBA" id="ARBA00022679"/>
    </source>
</evidence>
<keyword evidence="3" id="KW-0285">Flavoprotein</keyword>
<dbReference type="InterPro" id="IPR023198">
    <property type="entry name" value="PGP-like_dom2"/>
</dbReference>
<dbReference type="GO" id="GO:0005524">
    <property type="term" value="F:ATP binding"/>
    <property type="evidence" value="ECO:0007669"/>
    <property type="project" value="UniProtKB-KW"/>
</dbReference>
<dbReference type="SUPFAM" id="SSF56784">
    <property type="entry name" value="HAD-like"/>
    <property type="match status" value="1"/>
</dbReference>
<dbReference type="InterPro" id="IPR041492">
    <property type="entry name" value="HAD_2"/>
</dbReference>
<dbReference type="SFLD" id="SFLDG01129">
    <property type="entry name" value="C1.5:_HAD__Beta-PGM__Phosphata"/>
    <property type="match status" value="1"/>
</dbReference>
<dbReference type="EC" id="2.7.1.26" evidence="2"/>
<gene>
    <name evidence="10" type="ORF">LUZ62_019153</name>
</gene>
<evidence type="ECO:0000256" key="1">
    <source>
        <dbReference type="ARBA" id="ARBA00005201"/>
    </source>
</evidence>
<dbReference type="SUPFAM" id="SSF82114">
    <property type="entry name" value="Riboflavin kinase-like"/>
    <property type="match status" value="1"/>
</dbReference>
<evidence type="ECO:0000259" key="9">
    <source>
        <dbReference type="PROSITE" id="PS50846"/>
    </source>
</evidence>
<keyword evidence="10" id="KW-0418">Kinase</keyword>
<dbReference type="InterPro" id="IPR015865">
    <property type="entry name" value="Riboflavin_kinase_bac/euk"/>
</dbReference>
<dbReference type="GO" id="GO:0046872">
    <property type="term" value="F:metal ion binding"/>
    <property type="evidence" value="ECO:0007669"/>
    <property type="project" value="InterPro"/>
</dbReference>
<reference evidence="10" key="1">
    <citation type="submission" date="2022-08" db="EMBL/GenBank/DDBJ databases">
        <authorList>
            <person name="Marques A."/>
        </authorList>
    </citation>
    <scope>NUCLEOTIDE SEQUENCE</scope>
    <source>
        <strain evidence="10">RhyPub2mFocal</strain>
        <tissue evidence="10">Leaves</tissue>
    </source>
</reference>
<keyword evidence="7" id="KW-0067">ATP-binding</keyword>
<keyword evidence="6" id="KW-0547">Nucleotide-binding</keyword>
<evidence type="ECO:0000256" key="3">
    <source>
        <dbReference type="ARBA" id="ARBA00022630"/>
    </source>
</evidence>
<accession>A0AAV8GMQ7</accession>
<dbReference type="PROSITE" id="PS50846">
    <property type="entry name" value="HMA_2"/>
    <property type="match status" value="1"/>
</dbReference>
<dbReference type="GO" id="GO:0006114">
    <property type="term" value="P:glycerol biosynthetic process"/>
    <property type="evidence" value="ECO:0007669"/>
    <property type="project" value="TreeGrafter"/>
</dbReference>
<protein>
    <recommendedName>
        <fullName evidence="2">riboflavin kinase</fullName>
        <ecNumber evidence="2">2.7.1.26</ecNumber>
    </recommendedName>
</protein>
<dbReference type="FunFam" id="1.10.150.240:FF:000001">
    <property type="entry name" value="Haloacid dehalogenase-like hydrolase domain"/>
    <property type="match status" value="1"/>
</dbReference>
<evidence type="ECO:0000256" key="7">
    <source>
        <dbReference type="ARBA" id="ARBA00022840"/>
    </source>
</evidence>
<keyword evidence="8" id="KW-0812">Transmembrane</keyword>
<dbReference type="SFLD" id="SFLDG01135">
    <property type="entry name" value="C1.5.6:_HAD__Beta-PGM__Phospha"/>
    <property type="match status" value="1"/>
</dbReference>
<dbReference type="InterPro" id="IPR023214">
    <property type="entry name" value="HAD_sf"/>
</dbReference>
<evidence type="ECO:0000256" key="2">
    <source>
        <dbReference type="ARBA" id="ARBA00012105"/>
    </source>
</evidence>
<dbReference type="AlphaFoldDB" id="A0AAV8GMQ7"/>
<feature type="domain" description="HMA" evidence="9">
    <location>
        <begin position="1"/>
        <end position="29"/>
    </location>
</feature>
<evidence type="ECO:0000313" key="11">
    <source>
        <dbReference type="Proteomes" id="UP001140206"/>
    </source>
</evidence>
<dbReference type="SFLD" id="SFLDS00003">
    <property type="entry name" value="Haloacid_Dehalogenase"/>
    <property type="match status" value="1"/>
</dbReference>
<keyword evidence="5" id="KW-0808">Transferase</keyword>
<keyword evidence="8" id="KW-0472">Membrane</keyword>
<dbReference type="InterPro" id="IPR036412">
    <property type="entry name" value="HAD-like_sf"/>
</dbReference>
<dbReference type="FunFam" id="3.40.50.1000:FF:000119">
    <property type="entry name" value="Bifunctional riboflavin kinase/FMN phosphatase"/>
    <property type="match status" value="1"/>
</dbReference>
<evidence type="ECO:0000313" key="10">
    <source>
        <dbReference type="EMBL" id="KAJ4806587.1"/>
    </source>
</evidence>
<dbReference type="GO" id="GO:0008531">
    <property type="term" value="F:riboflavin kinase activity"/>
    <property type="evidence" value="ECO:0007669"/>
    <property type="project" value="UniProtKB-EC"/>
</dbReference>
<dbReference type="InterPro" id="IPR006121">
    <property type="entry name" value="HMA_dom"/>
</dbReference>